<sequence length="371" mass="39955">MAIRKRPAAAVAMPMGGQALKKRRVVVAKRTCPSPSTSAIKKPAVAYASTADYELETPCLGEGAFGVVFKARHRATGQAVAIKFFASQPPEFAASAPDPRELLREARLLEAACDGNPHVVGFHCVVRNPYTGEHGLVMDLVAGQSLRDILDERSSAPPLPEATVRAFMRQLLTGAKGMQDRDIVHRDIKPANLLVADAEDGEVLKICDFGLAISASDPPPHSEAGTMLYTAPEVLAGKPDHDALVDAWSIGCVMAELVGGEVLLLRAGVEDALLDLQRLCATQEIAYLWTIFGLLGTPDDVTWPEFASLPRAAKMPPLKLGQRSRLRELFPEETLSDEGFEVLSGLLTCSPEKRLTAADALKLPWFAADED</sequence>
<reference evidence="1" key="1">
    <citation type="submission" date="2021-05" db="EMBL/GenBank/DDBJ databases">
        <authorList>
            <person name="Scholz U."/>
            <person name="Mascher M."/>
            <person name="Fiebig A."/>
        </authorList>
    </citation>
    <scope>NUCLEOTIDE SEQUENCE [LARGE SCALE GENOMIC DNA]</scope>
</reference>
<evidence type="ECO:0000313" key="2">
    <source>
        <dbReference type="Proteomes" id="UP001732700"/>
    </source>
</evidence>
<proteinExistence type="predicted"/>
<reference evidence="1" key="2">
    <citation type="submission" date="2025-09" db="UniProtKB">
        <authorList>
            <consortium name="EnsemblPlants"/>
        </authorList>
    </citation>
    <scope>IDENTIFICATION</scope>
</reference>
<accession>A0ACD5YJN6</accession>
<protein>
    <submittedName>
        <fullName evidence="1">Uncharacterized protein</fullName>
    </submittedName>
</protein>
<organism evidence="1 2">
    <name type="scientific">Avena sativa</name>
    <name type="common">Oat</name>
    <dbReference type="NCBI Taxonomy" id="4498"/>
    <lineage>
        <taxon>Eukaryota</taxon>
        <taxon>Viridiplantae</taxon>
        <taxon>Streptophyta</taxon>
        <taxon>Embryophyta</taxon>
        <taxon>Tracheophyta</taxon>
        <taxon>Spermatophyta</taxon>
        <taxon>Magnoliopsida</taxon>
        <taxon>Liliopsida</taxon>
        <taxon>Poales</taxon>
        <taxon>Poaceae</taxon>
        <taxon>BOP clade</taxon>
        <taxon>Pooideae</taxon>
        <taxon>Poodae</taxon>
        <taxon>Poeae</taxon>
        <taxon>Poeae Chloroplast Group 1 (Aveneae type)</taxon>
        <taxon>Aveninae</taxon>
        <taxon>Avena</taxon>
    </lineage>
</organism>
<name>A0ACD5YJN6_AVESA</name>
<dbReference type="Proteomes" id="UP001732700">
    <property type="component" value="Chromosome 5D"/>
</dbReference>
<dbReference type="EnsemblPlants" id="AVESA.00010b.r2.5DG0989490.1">
    <property type="protein sequence ID" value="AVESA.00010b.r2.5DG0989490.1.CDS.1"/>
    <property type="gene ID" value="AVESA.00010b.r2.5DG0989490"/>
</dbReference>
<evidence type="ECO:0000313" key="1">
    <source>
        <dbReference type="EnsemblPlants" id="AVESA.00010b.r2.5DG0989490.1.CDS.1"/>
    </source>
</evidence>
<keyword evidence="2" id="KW-1185">Reference proteome</keyword>